<feature type="region of interest" description="Disordered" evidence="2">
    <location>
        <begin position="269"/>
        <end position="306"/>
    </location>
</feature>
<reference evidence="5 6" key="1">
    <citation type="submission" date="2013-03" db="EMBL/GenBank/DDBJ databases">
        <authorList>
            <person name="Fiebig A."/>
            <person name="Goeker M."/>
            <person name="Klenk H.-P.P."/>
        </authorList>
    </citation>
    <scope>NUCLEOTIDE SEQUENCE [LARGE SCALE GENOMIC DNA]</scope>
    <source>
        <strain evidence="6">DSM 19469</strain>
    </source>
</reference>
<name>W8RWK8_9RHOB</name>
<dbReference type="KEGG" id="red:roselon_03326"/>
<dbReference type="STRING" id="1294273.roselon_03326"/>
<dbReference type="EMBL" id="CP004372">
    <property type="protein sequence ID" value="AHM05584.1"/>
    <property type="molecule type" value="Genomic_DNA"/>
</dbReference>
<dbReference type="eggNOG" id="COG0741">
    <property type="taxonomic scope" value="Bacteria"/>
</dbReference>
<feature type="domain" description="Transglycosylase SLT" evidence="4">
    <location>
        <begin position="154"/>
        <end position="225"/>
    </location>
</feature>
<proteinExistence type="inferred from homology"/>
<feature type="chain" id="PRO_5004914091" description="Transglycosylase SLT domain-containing protein" evidence="3">
    <location>
        <begin position="29"/>
        <end position="306"/>
    </location>
</feature>
<dbReference type="RefSeq" id="WP_245605365.1">
    <property type="nucleotide sequence ID" value="NZ_CP004372.1"/>
</dbReference>
<evidence type="ECO:0000313" key="6">
    <source>
        <dbReference type="Proteomes" id="UP000019593"/>
    </source>
</evidence>
<dbReference type="InterPro" id="IPR023346">
    <property type="entry name" value="Lysozyme-like_dom_sf"/>
</dbReference>
<organism evidence="5 6">
    <name type="scientific">Roseicyclus elongatus DSM 19469</name>
    <dbReference type="NCBI Taxonomy" id="1294273"/>
    <lineage>
        <taxon>Bacteria</taxon>
        <taxon>Pseudomonadati</taxon>
        <taxon>Pseudomonadota</taxon>
        <taxon>Alphaproteobacteria</taxon>
        <taxon>Rhodobacterales</taxon>
        <taxon>Roseobacteraceae</taxon>
        <taxon>Roseicyclus</taxon>
    </lineage>
</organism>
<keyword evidence="3" id="KW-0732">Signal</keyword>
<gene>
    <name evidence="5" type="ORF">roselon_03326</name>
</gene>
<evidence type="ECO:0000259" key="4">
    <source>
        <dbReference type="Pfam" id="PF01464"/>
    </source>
</evidence>
<evidence type="ECO:0000256" key="1">
    <source>
        <dbReference type="ARBA" id="ARBA00009387"/>
    </source>
</evidence>
<dbReference type="InterPro" id="IPR008258">
    <property type="entry name" value="Transglycosylase_SLT_dom_1"/>
</dbReference>
<dbReference type="HOGENOM" id="CLU_899487_0_0_5"/>
<protein>
    <recommendedName>
        <fullName evidence="4">Transglycosylase SLT domain-containing protein</fullName>
    </recommendedName>
</protein>
<dbReference type="Gene3D" id="1.10.530.10">
    <property type="match status" value="1"/>
</dbReference>
<comment type="similarity">
    <text evidence="1">Belongs to the virb1 family.</text>
</comment>
<evidence type="ECO:0000256" key="3">
    <source>
        <dbReference type="SAM" id="SignalP"/>
    </source>
</evidence>
<dbReference type="SUPFAM" id="SSF53955">
    <property type="entry name" value="Lysozyme-like"/>
    <property type="match status" value="1"/>
</dbReference>
<accession>W8RWK8</accession>
<sequence>MAAKPLTKAVALVVCVVCGFGGGTPAQAQDGPAGAMLRPMPRPVAATPEVTRPAEDPVEVTAGQMILAPPLGGAVTPASLPDDPVESALAPLRSRRPAQREAWLVPSLRWDEHPRGQRWTASVMAALRGPGAPLLDVVPRDITDWCPGYVTADRAQRAAFWAGLISTLAWHESTHNPRAVGGGGQWFGLVQIAPGTARWRNCDVQSADALLNGGANLRCGIRIMGITVPRDQVVSAGMRGVAADWGPFHSRRKREDMRRWVRAQDYCRSPTRPRMRPDDPGEGATLAMAGAPGRDIAARPVPRPAR</sequence>
<evidence type="ECO:0000313" key="5">
    <source>
        <dbReference type="EMBL" id="AHM05584.1"/>
    </source>
</evidence>
<evidence type="ECO:0000256" key="2">
    <source>
        <dbReference type="SAM" id="MobiDB-lite"/>
    </source>
</evidence>
<keyword evidence="6" id="KW-1185">Reference proteome</keyword>
<feature type="signal peptide" evidence="3">
    <location>
        <begin position="1"/>
        <end position="28"/>
    </location>
</feature>
<dbReference type="PATRIC" id="fig|1294273.3.peg.3284"/>
<dbReference type="Proteomes" id="UP000019593">
    <property type="component" value="Chromosome"/>
</dbReference>
<dbReference type="Pfam" id="PF01464">
    <property type="entry name" value="SLT"/>
    <property type="match status" value="1"/>
</dbReference>
<dbReference type="AlphaFoldDB" id="W8RWK8"/>